<evidence type="ECO:0000313" key="2">
    <source>
        <dbReference type="Proteomes" id="UP001177260"/>
    </source>
</evidence>
<sequence length="232" mass="26276">MTDISGASATEFAKSVLSLYHGPCVKIRVNPDNNEYTVSKHLLCRDSKYFSAMFTGDFKEGQEQIAVLEEVEGIVSAQSLGVLLQWIYIRRVKFNVEEPEDQISAAIELARFADMCTVTSLDSEIARQIKEILKDHWVPERAREYNNRNTYFLTTEHVRSAIFLPKGHAVRQVLAAASVVGYLRDENHKFKEEVQVYPLFGADVLEQVRKALNTLNVTHHEATFKDPISGKA</sequence>
<reference evidence="1 2" key="1">
    <citation type="journal article" date="2023" name="ACS Omega">
        <title>Identification of the Neoaspergillic Acid Biosynthesis Gene Cluster by Establishing an In Vitro CRISPR-Ribonucleoprotein Genetic System in Aspergillus melleus.</title>
        <authorList>
            <person name="Yuan B."/>
            <person name="Grau M.F."/>
            <person name="Murata R.M."/>
            <person name="Torok T."/>
            <person name="Venkateswaran K."/>
            <person name="Stajich J.E."/>
            <person name="Wang C.C.C."/>
        </authorList>
    </citation>
    <scope>NUCLEOTIDE SEQUENCE [LARGE SCALE GENOMIC DNA]</scope>
    <source>
        <strain evidence="1 2">IMV 1140</strain>
    </source>
</reference>
<gene>
    <name evidence="1" type="ORF">N8T08_003272</name>
</gene>
<organism evidence="1 2">
    <name type="scientific">Aspergillus melleus</name>
    <dbReference type="NCBI Taxonomy" id="138277"/>
    <lineage>
        <taxon>Eukaryota</taxon>
        <taxon>Fungi</taxon>
        <taxon>Dikarya</taxon>
        <taxon>Ascomycota</taxon>
        <taxon>Pezizomycotina</taxon>
        <taxon>Eurotiomycetes</taxon>
        <taxon>Eurotiomycetidae</taxon>
        <taxon>Eurotiales</taxon>
        <taxon>Aspergillaceae</taxon>
        <taxon>Aspergillus</taxon>
        <taxon>Aspergillus subgen. Circumdati</taxon>
    </lineage>
</organism>
<proteinExistence type="predicted"/>
<dbReference type="EMBL" id="JAOPJF010000019">
    <property type="protein sequence ID" value="KAK1146182.1"/>
    <property type="molecule type" value="Genomic_DNA"/>
</dbReference>
<evidence type="ECO:0000313" key="1">
    <source>
        <dbReference type="EMBL" id="KAK1146182.1"/>
    </source>
</evidence>
<dbReference type="Proteomes" id="UP001177260">
    <property type="component" value="Unassembled WGS sequence"/>
</dbReference>
<comment type="caution">
    <text evidence="1">The sequence shown here is derived from an EMBL/GenBank/DDBJ whole genome shotgun (WGS) entry which is preliminary data.</text>
</comment>
<protein>
    <submittedName>
        <fullName evidence="1">Uncharacterized protein</fullName>
    </submittedName>
</protein>
<accession>A0ACC3B6P1</accession>
<name>A0ACC3B6P1_9EURO</name>
<keyword evidence="2" id="KW-1185">Reference proteome</keyword>